<evidence type="ECO:0000256" key="1">
    <source>
        <dbReference type="ARBA" id="ARBA00022676"/>
    </source>
</evidence>
<feature type="region of interest" description="Disordered" evidence="3">
    <location>
        <begin position="1"/>
        <end position="27"/>
    </location>
</feature>
<sequence length="354" mass="38826">MCRRSRSLTCHAAHAPPSQQGSHLVQSLSGDNTKGLKAALLIVSAIRSGPSVMDQQYAHSGAGPAVLVELTGGLANQLFQWAAGRLVADAGSRALYLDVRVVERPDGRGNQVSGMVPVDGIISAAKAETEFWRIAHRALPRPVVGAAKRMRRLTFRRPSEIVAKSYAEGLAALTVDRPVRLRGLFQEIDPLLKAREPIVSAVRFGLMNGESADVGHYAAAHIRRGDYASNPKYAARFGLCSEDYYRTALRFIDDRLPVRVVTDDPQWAAGFIASLPSPDRFRLEVGADHFADLRTLANARELIIANSTFSWWGAFLGAPQRVIYPQPWFTRESDDHDLALPGWVPVPRDKAESE</sequence>
<dbReference type="InterPro" id="IPR002516">
    <property type="entry name" value="Glyco_trans_11"/>
</dbReference>
<dbReference type="PANTHER" id="PTHR11927">
    <property type="entry name" value="GALACTOSIDE 2-L-FUCOSYLTRANSFERASE"/>
    <property type="match status" value="1"/>
</dbReference>
<dbReference type="Pfam" id="PF01531">
    <property type="entry name" value="Glyco_transf_11"/>
    <property type="match status" value="1"/>
</dbReference>
<dbReference type="EMBL" id="QGKS01000239">
    <property type="protein sequence ID" value="PWR14306.1"/>
    <property type="molecule type" value="Genomic_DNA"/>
</dbReference>
<dbReference type="PANTHER" id="PTHR11927:SF9">
    <property type="entry name" value="L-FUCOSYLTRANSFERASE"/>
    <property type="match status" value="1"/>
</dbReference>
<reference evidence="4 5" key="1">
    <citation type="submission" date="2018-05" db="EMBL/GenBank/DDBJ databases">
        <title>Micromonosporas from Atacama Desert.</title>
        <authorList>
            <person name="Carro L."/>
            <person name="Golinska P."/>
            <person name="Klenk H.-P."/>
            <person name="Goodfellow M."/>
        </authorList>
    </citation>
    <scope>NUCLEOTIDE SEQUENCE [LARGE SCALE GENOMIC DNA]</scope>
    <source>
        <strain evidence="4 5">4G51</strain>
    </source>
</reference>
<keyword evidence="2" id="KW-0808">Transferase</keyword>
<dbReference type="CDD" id="cd11301">
    <property type="entry name" value="Fut1_Fut2_like"/>
    <property type="match status" value="1"/>
</dbReference>
<gene>
    <name evidence="4" type="ORF">DKT69_17070</name>
</gene>
<evidence type="ECO:0008006" key="6">
    <source>
        <dbReference type="Google" id="ProtNLM"/>
    </source>
</evidence>
<dbReference type="GO" id="GO:0008107">
    <property type="term" value="F:galactoside 2-alpha-L-fucosyltransferase activity"/>
    <property type="evidence" value="ECO:0007669"/>
    <property type="project" value="InterPro"/>
</dbReference>
<organism evidence="4 5">
    <name type="scientific">Micromonospora sicca</name>
    <dbReference type="NCBI Taxonomy" id="2202420"/>
    <lineage>
        <taxon>Bacteria</taxon>
        <taxon>Bacillati</taxon>
        <taxon>Actinomycetota</taxon>
        <taxon>Actinomycetes</taxon>
        <taxon>Micromonosporales</taxon>
        <taxon>Micromonosporaceae</taxon>
        <taxon>Micromonospora</taxon>
    </lineage>
</organism>
<dbReference type="AlphaFoldDB" id="A0A317DKM5"/>
<dbReference type="GO" id="GO:0016020">
    <property type="term" value="C:membrane"/>
    <property type="evidence" value="ECO:0007669"/>
    <property type="project" value="InterPro"/>
</dbReference>
<evidence type="ECO:0000313" key="4">
    <source>
        <dbReference type="EMBL" id="PWR14306.1"/>
    </source>
</evidence>
<dbReference type="GO" id="GO:0005975">
    <property type="term" value="P:carbohydrate metabolic process"/>
    <property type="evidence" value="ECO:0007669"/>
    <property type="project" value="InterPro"/>
</dbReference>
<evidence type="ECO:0000313" key="5">
    <source>
        <dbReference type="Proteomes" id="UP000246050"/>
    </source>
</evidence>
<accession>A0A317DKM5</accession>
<dbReference type="Proteomes" id="UP000246050">
    <property type="component" value="Unassembled WGS sequence"/>
</dbReference>
<comment type="caution">
    <text evidence="4">The sequence shown here is derived from an EMBL/GenBank/DDBJ whole genome shotgun (WGS) entry which is preliminary data.</text>
</comment>
<protein>
    <recommendedName>
        <fullName evidence="6">Alpha-1,2-fucosyltransferase</fullName>
    </recommendedName>
</protein>
<evidence type="ECO:0000256" key="3">
    <source>
        <dbReference type="SAM" id="MobiDB-lite"/>
    </source>
</evidence>
<name>A0A317DKM5_9ACTN</name>
<feature type="compositionally biased region" description="Polar residues" evidence="3">
    <location>
        <begin position="17"/>
        <end position="27"/>
    </location>
</feature>
<evidence type="ECO:0000256" key="2">
    <source>
        <dbReference type="ARBA" id="ARBA00022679"/>
    </source>
</evidence>
<keyword evidence="1" id="KW-0328">Glycosyltransferase</keyword>
<proteinExistence type="predicted"/>